<comment type="caution">
    <text evidence="20">The sequence shown here is derived from an EMBL/GenBank/DDBJ whole genome shotgun (WGS) entry which is preliminary data.</text>
</comment>
<evidence type="ECO:0000256" key="15">
    <source>
        <dbReference type="SAM" id="Coils"/>
    </source>
</evidence>
<evidence type="ECO:0000256" key="1">
    <source>
        <dbReference type="ARBA" id="ARBA00000085"/>
    </source>
</evidence>
<dbReference type="GO" id="GO:0005524">
    <property type="term" value="F:ATP binding"/>
    <property type="evidence" value="ECO:0007669"/>
    <property type="project" value="UniProtKB-KW"/>
</dbReference>
<accession>A0A0L6JKH9</accession>
<feature type="transmembrane region" description="Helical" evidence="16">
    <location>
        <begin position="106"/>
        <end position="124"/>
    </location>
</feature>
<dbReference type="EMBL" id="LGTC01000001">
    <property type="protein sequence ID" value="KNY26284.1"/>
    <property type="molecule type" value="Genomic_DNA"/>
</dbReference>
<dbReference type="Pfam" id="PF00512">
    <property type="entry name" value="HisKA"/>
    <property type="match status" value="1"/>
</dbReference>
<dbReference type="Pfam" id="PF08447">
    <property type="entry name" value="PAS_3"/>
    <property type="match status" value="1"/>
</dbReference>
<dbReference type="SUPFAM" id="SSF47384">
    <property type="entry name" value="Homodimeric domain of signal transducing histidine kinase"/>
    <property type="match status" value="1"/>
</dbReference>
<proteinExistence type="inferred from homology"/>
<dbReference type="GO" id="GO:0000155">
    <property type="term" value="F:phosphorelay sensor kinase activity"/>
    <property type="evidence" value="ECO:0007669"/>
    <property type="project" value="InterPro"/>
</dbReference>
<dbReference type="PATRIC" id="fig|398512.5.peg.1607"/>
<dbReference type="SUPFAM" id="SSF55874">
    <property type="entry name" value="ATPase domain of HSP90 chaperone/DNA topoisomerase II/histidine kinase"/>
    <property type="match status" value="1"/>
</dbReference>
<dbReference type="STRING" id="398512.Bccel_1546"/>
<dbReference type="InterPro" id="IPR036890">
    <property type="entry name" value="HATPase_C_sf"/>
</dbReference>
<keyword evidence="6" id="KW-0597">Phosphoprotein</keyword>
<dbReference type="SMART" id="SM00388">
    <property type="entry name" value="HisKA"/>
    <property type="match status" value="1"/>
</dbReference>
<dbReference type="InterPro" id="IPR001610">
    <property type="entry name" value="PAC"/>
</dbReference>
<dbReference type="eggNOG" id="COG5002">
    <property type="taxonomic scope" value="Bacteria"/>
</dbReference>
<dbReference type="PROSITE" id="PS50109">
    <property type="entry name" value="HIS_KIN"/>
    <property type="match status" value="1"/>
</dbReference>
<dbReference type="InterPro" id="IPR036097">
    <property type="entry name" value="HisK_dim/P_sf"/>
</dbReference>
<dbReference type="Pfam" id="PF02518">
    <property type="entry name" value="HATPase_c"/>
    <property type="match status" value="1"/>
</dbReference>
<comment type="similarity">
    <text evidence="3">In the N-terminal section; belongs to the phytochrome family.</text>
</comment>
<evidence type="ECO:0000256" key="2">
    <source>
        <dbReference type="ARBA" id="ARBA00004496"/>
    </source>
</evidence>
<dbReference type="FunFam" id="1.10.287.130:FF:000002">
    <property type="entry name" value="Two-component osmosensing histidine kinase"/>
    <property type="match status" value="1"/>
</dbReference>
<protein>
    <recommendedName>
        <fullName evidence="14">Circadian input-output histidine kinase CikA</fullName>
        <ecNumber evidence="4">2.7.13.3</ecNumber>
    </recommendedName>
    <alternativeName>
        <fullName evidence="13">Sensory/regulatory protein RpfC</fullName>
    </alternativeName>
</protein>
<dbReference type="SMART" id="SM00091">
    <property type="entry name" value="PAS"/>
    <property type="match status" value="2"/>
</dbReference>
<name>A0A0L6JKH9_9FIRM</name>
<dbReference type="SMART" id="SM00387">
    <property type="entry name" value="HATPase_c"/>
    <property type="match status" value="1"/>
</dbReference>
<evidence type="ECO:0000256" key="8">
    <source>
        <dbReference type="ARBA" id="ARBA00022741"/>
    </source>
</evidence>
<dbReference type="GO" id="GO:0005737">
    <property type="term" value="C:cytoplasm"/>
    <property type="evidence" value="ECO:0007669"/>
    <property type="project" value="UniProtKB-SubCell"/>
</dbReference>
<dbReference type="CDD" id="cd00082">
    <property type="entry name" value="HisKA"/>
    <property type="match status" value="1"/>
</dbReference>
<keyword evidence="10" id="KW-0067">ATP-binding</keyword>
<dbReference type="CDD" id="cd00130">
    <property type="entry name" value="PAS"/>
    <property type="match status" value="2"/>
</dbReference>
<gene>
    <name evidence="20" type="ORF">Bccel_1546</name>
</gene>
<evidence type="ECO:0000256" key="3">
    <source>
        <dbReference type="ARBA" id="ARBA00006402"/>
    </source>
</evidence>
<feature type="transmembrane region" description="Helical" evidence="16">
    <location>
        <begin position="33"/>
        <end position="52"/>
    </location>
</feature>
<dbReference type="InterPro" id="IPR000014">
    <property type="entry name" value="PAS"/>
</dbReference>
<dbReference type="SMART" id="SM00086">
    <property type="entry name" value="PAC"/>
    <property type="match status" value="2"/>
</dbReference>
<keyword evidence="15" id="KW-0175">Coiled coil</keyword>
<dbReference type="CDD" id="cd16922">
    <property type="entry name" value="HATPase_EvgS-ArcB-TorS-like"/>
    <property type="match status" value="1"/>
</dbReference>
<dbReference type="Pfam" id="PF13426">
    <property type="entry name" value="PAS_9"/>
    <property type="match status" value="1"/>
</dbReference>
<keyword evidence="16" id="KW-0472">Membrane</keyword>
<dbReference type="NCBIfam" id="TIGR00229">
    <property type="entry name" value="sensory_box"/>
    <property type="match status" value="2"/>
</dbReference>
<dbReference type="PRINTS" id="PR00344">
    <property type="entry name" value="BCTRLSENSOR"/>
</dbReference>
<comment type="subunit">
    <text evidence="12">At low DSF concentrations, interacts with RpfF.</text>
</comment>
<feature type="domain" description="PAS" evidence="18">
    <location>
        <begin position="277"/>
        <end position="352"/>
    </location>
</feature>
<dbReference type="InterPro" id="IPR003661">
    <property type="entry name" value="HisK_dim/P_dom"/>
</dbReference>
<feature type="coiled-coil region" evidence="15">
    <location>
        <begin position="127"/>
        <end position="154"/>
    </location>
</feature>
<dbReference type="FunFam" id="3.30.450.20:FF:000099">
    <property type="entry name" value="Sensory box sensor histidine kinase"/>
    <property type="match status" value="1"/>
</dbReference>
<dbReference type="EC" id="2.7.13.3" evidence="4"/>
<evidence type="ECO:0000256" key="14">
    <source>
        <dbReference type="ARBA" id="ARBA00074306"/>
    </source>
</evidence>
<evidence type="ECO:0000256" key="16">
    <source>
        <dbReference type="SAM" id="Phobius"/>
    </source>
</evidence>
<keyword evidence="16" id="KW-0812">Transmembrane</keyword>
<keyword evidence="8" id="KW-0547">Nucleotide-binding</keyword>
<evidence type="ECO:0000256" key="7">
    <source>
        <dbReference type="ARBA" id="ARBA00022679"/>
    </source>
</evidence>
<dbReference type="Proteomes" id="UP000036923">
    <property type="component" value="Unassembled WGS sequence"/>
</dbReference>
<keyword evidence="7" id="KW-0808">Transferase</keyword>
<dbReference type="PANTHER" id="PTHR45339">
    <property type="entry name" value="HYBRID SIGNAL TRANSDUCTION HISTIDINE KINASE J"/>
    <property type="match status" value="1"/>
</dbReference>
<dbReference type="AlphaFoldDB" id="A0A0L6JKH9"/>
<feature type="domain" description="Histidine kinase" evidence="17">
    <location>
        <begin position="415"/>
        <end position="636"/>
    </location>
</feature>
<dbReference type="InterPro" id="IPR005467">
    <property type="entry name" value="His_kinase_dom"/>
</dbReference>
<dbReference type="InterPro" id="IPR000700">
    <property type="entry name" value="PAS-assoc_C"/>
</dbReference>
<dbReference type="PANTHER" id="PTHR45339:SF1">
    <property type="entry name" value="HYBRID SIGNAL TRANSDUCTION HISTIDINE KINASE J"/>
    <property type="match status" value="1"/>
</dbReference>
<reference evidence="21" key="1">
    <citation type="submission" date="2015-07" db="EMBL/GenBank/DDBJ databases">
        <title>Near-Complete Genome Sequence of the Cellulolytic Bacterium Bacteroides (Pseudobacteroides) cellulosolvens ATCC 35603.</title>
        <authorList>
            <person name="Dassa B."/>
            <person name="Utturkar S.M."/>
            <person name="Klingeman D.M."/>
            <person name="Hurt R.A."/>
            <person name="Keller M."/>
            <person name="Xu J."/>
            <person name="Reddy Y.H.K."/>
            <person name="Borovok I."/>
            <person name="Grinberg I.R."/>
            <person name="Lamed R."/>
            <person name="Zhivin O."/>
            <person name="Bayer E.A."/>
            <person name="Brown S.D."/>
        </authorList>
    </citation>
    <scope>NUCLEOTIDE SEQUENCE [LARGE SCALE GENOMIC DNA]</scope>
    <source>
        <strain evidence="21">DSM 2933</strain>
    </source>
</reference>
<evidence type="ECO:0000256" key="13">
    <source>
        <dbReference type="ARBA" id="ARBA00068150"/>
    </source>
</evidence>
<organism evidence="20 21">
    <name type="scientific">Pseudobacteroides cellulosolvens ATCC 35603 = DSM 2933</name>
    <dbReference type="NCBI Taxonomy" id="398512"/>
    <lineage>
        <taxon>Bacteria</taxon>
        <taxon>Bacillati</taxon>
        <taxon>Bacillota</taxon>
        <taxon>Clostridia</taxon>
        <taxon>Eubacteriales</taxon>
        <taxon>Oscillospiraceae</taxon>
        <taxon>Pseudobacteroides</taxon>
    </lineage>
</organism>
<keyword evidence="5" id="KW-0963">Cytoplasm</keyword>
<evidence type="ECO:0000256" key="5">
    <source>
        <dbReference type="ARBA" id="ARBA00022490"/>
    </source>
</evidence>
<dbReference type="SUPFAM" id="SSF55785">
    <property type="entry name" value="PYP-like sensor domain (PAS domain)"/>
    <property type="match status" value="2"/>
</dbReference>
<dbReference type="Gene3D" id="1.10.287.130">
    <property type="match status" value="1"/>
</dbReference>
<evidence type="ECO:0000313" key="20">
    <source>
        <dbReference type="EMBL" id="KNY26284.1"/>
    </source>
</evidence>
<evidence type="ECO:0000259" key="19">
    <source>
        <dbReference type="PROSITE" id="PS50113"/>
    </source>
</evidence>
<comment type="subcellular location">
    <subcellularLocation>
        <location evidence="2">Cytoplasm</location>
    </subcellularLocation>
</comment>
<evidence type="ECO:0000256" key="10">
    <source>
        <dbReference type="ARBA" id="ARBA00022840"/>
    </source>
</evidence>
<feature type="domain" description="PAC" evidence="19">
    <location>
        <begin position="224"/>
        <end position="276"/>
    </location>
</feature>
<keyword evidence="21" id="KW-1185">Reference proteome</keyword>
<dbReference type="InterPro" id="IPR004358">
    <property type="entry name" value="Sig_transdc_His_kin-like_C"/>
</dbReference>
<dbReference type="Gene3D" id="3.30.450.20">
    <property type="entry name" value="PAS domain"/>
    <property type="match status" value="2"/>
</dbReference>
<dbReference type="PROSITE" id="PS50112">
    <property type="entry name" value="PAS"/>
    <property type="match status" value="1"/>
</dbReference>
<dbReference type="InterPro" id="IPR003594">
    <property type="entry name" value="HATPase_dom"/>
</dbReference>
<evidence type="ECO:0000256" key="12">
    <source>
        <dbReference type="ARBA" id="ARBA00064003"/>
    </source>
</evidence>
<keyword evidence="11" id="KW-0902">Two-component regulatory system</keyword>
<dbReference type="GO" id="GO:0032991">
    <property type="term" value="C:protein-containing complex"/>
    <property type="evidence" value="ECO:0007669"/>
    <property type="project" value="UniProtKB-ARBA"/>
</dbReference>
<dbReference type="InterPro" id="IPR035965">
    <property type="entry name" value="PAS-like_dom_sf"/>
</dbReference>
<evidence type="ECO:0000259" key="17">
    <source>
        <dbReference type="PROSITE" id="PS50109"/>
    </source>
</evidence>
<dbReference type="InterPro" id="IPR013655">
    <property type="entry name" value="PAS_fold_3"/>
</dbReference>
<keyword evidence="9 20" id="KW-0418">Kinase</keyword>
<sequence>MLIKIEENIANDIIYFMIYIKTVVKGGDFNEKKIGFCCSNFVFTYIAAINLLCVKPLKGIFGVFLVICATALWGFRGGVISTLWGILILAADILVDPILRTNKHAVFSGIFIYIVIGIFLGKAIDNLRFQRITLEEKNAELVKTKEELEKSRDFYLNILEDFPALIWRAGTDSKCDYVNTNWLNFTGRTFEQEQGSGWTEAVHPDDLNNCYETYITSFNLKKPFEMECRLRRYDGEYRWIYSIGKPFVDLNGNFSGYIGSCYDITQKKLMDEALIESEKKFRELFNGAKDAIFVTQITNDNKLGKIIEVNDAAINRLGYAREELLQLSPTDLINDEYKSKLAENMKILLEKGSHTFEMINITCDGRIIPVQISAYIFELKDQMVVMSISRDITEWKKAKEAVEAANAAKSEFLANMSHEIRTPLNGIVGMTDVLLSTELGVKQREYLSIVKASANSLAQIVNQILFFSEIESNRLEVQEINFNLIKTIDKIFEFFRCHSSKKCVEIFYLISPNVPTLLVGDPELLRRLLMCLVDNAIKFTEKGDITLSIDYNPVNEEKVMIRFSLKDTGIGIPESKIDSKFDSFSQVDGSYTRKHGGVGLGLAMAKRLVGALGGTICIKSEVGTGTILMFDITFRLQKMDVKNQSLFI</sequence>
<dbReference type="RefSeq" id="WP_050753243.1">
    <property type="nucleotide sequence ID" value="NZ_LGTC01000001.1"/>
</dbReference>
<comment type="catalytic activity">
    <reaction evidence="1">
        <text>ATP + protein L-histidine = ADP + protein N-phospho-L-histidine.</text>
        <dbReference type="EC" id="2.7.13.3"/>
    </reaction>
</comment>
<dbReference type="PROSITE" id="PS50113">
    <property type="entry name" value="PAC"/>
    <property type="match status" value="1"/>
</dbReference>
<dbReference type="Gene3D" id="3.30.565.10">
    <property type="entry name" value="Histidine kinase-like ATPase, C-terminal domain"/>
    <property type="match status" value="1"/>
</dbReference>
<evidence type="ECO:0000259" key="18">
    <source>
        <dbReference type="PROSITE" id="PS50112"/>
    </source>
</evidence>
<evidence type="ECO:0000256" key="6">
    <source>
        <dbReference type="ARBA" id="ARBA00022553"/>
    </source>
</evidence>
<evidence type="ECO:0000256" key="11">
    <source>
        <dbReference type="ARBA" id="ARBA00023012"/>
    </source>
</evidence>
<evidence type="ECO:0000313" key="21">
    <source>
        <dbReference type="Proteomes" id="UP000036923"/>
    </source>
</evidence>
<evidence type="ECO:0000256" key="9">
    <source>
        <dbReference type="ARBA" id="ARBA00022777"/>
    </source>
</evidence>
<keyword evidence="16" id="KW-1133">Transmembrane helix</keyword>
<dbReference type="FunFam" id="3.30.565.10:FF:000010">
    <property type="entry name" value="Sensor histidine kinase RcsC"/>
    <property type="match status" value="1"/>
</dbReference>
<evidence type="ECO:0000256" key="4">
    <source>
        <dbReference type="ARBA" id="ARBA00012438"/>
    </source>
</evidence>